<dbReference type="Proteomes" id="UP001221898">
    <property type="component" value="Unassembled WGS sequence"/>
</dbReference>
<proteinExistence type="predicted"/>
<dbReference type="EMBL" id="JAINUG010002881">
    <property type="protein sequence ID" value="KAJ8346314.1"/>
    <property type="molecule type" value="Genomic_DNA"/>
</dbReference>
<evidence type="ECO:0000313" key="1">
    <source>
        <dbReference type="EMBL" id="KAJ8346314.1"/>
    </source>
</evidence>
<reference evidence="1" key="1">
    <citation type="journal article" date="2023" name="Science">
        <title>Genome structures resolve the early diversification of teleost fishes.</title>
        <authorList>
            <person name="Parey E."/>
            <person name="Louis A."/>
            <person name="Montfort J."/>
            <person name="Bouchez O."/>
            <person name="Roques C."/>
            <person name="Iampietro C."/>
            <person name="Lluch J."/>
            <person name="Castinel A."/>
            <person name="Donnadieu C."/>
            <person name="Desvignes T."/>
            <person name="Floi Bucao C."/>
            <person name="Jouanno E."/>
            <person name="Wen M."/>
            <person name="Mejri S."/>
            <person name="Dirks R."/>
            <person name="Jansen H."/>
            <person name="Henkel C."/>
            <person name="Chen W.J."/>
            <person name="Zahm M."/>
            <person name="Cabau C."/>
            <person name="Klopp C."/>
            <person name="Thompson A.W."/>
            <person name="Robinson-Rechavi M."/>
            <person name="Braasch I."/>
            <person name="Lecointre G."/>
            <person name="Bobe J."/>
            <person name="Postlethwait J.H."/>
            <person name="Berthelot C."/>
            <person name="Roest Crollius H."/>
            <person name="Guiguen Y."/>
        </authorList>
    </citation>
    <scope>NUCLEOTIDE SEQUENCE</scope>
    <source>
        <strain evidence="1">NC1722</strain>
    </source>
</reference>
<feature type="non-terminal residue" evidence="1">
    <location>
        <position position="79"/>
    </location>
</feature>
<keyword evidence="2" id="KW-1185">Reference proteome</keyword>
<name>A0AAD7VWE5_9TELE</name>
<accession>A0AAD7VWE5</accession>
<dbReference type="AlphaFoldDB" id="A0AAD7VWE5"/>
<gene>
    <name evidence="1" type="ORF">AAFF_G00216550</name>
</gene>
<organism evidence="1 2">
    <name type="scientific">Aldrovandia affinis</name>
    <dbReference type="NCBI Taxonomy" id="143900"/>
    <lineage>
        <taxon>Eukaryota</taxon>
        <taxon>Metazoa</taxon>
        <taxon>Chordata</taxon>
        <taxon>Craniata</taxon>
        <taxon>Vertebrata</taxon>
        <taxon>Euteleostomi</taxon>
        <taxon>Actinopterygii</taxon>
        <taxon>Neopterygii</taxon>
        <taxon>Teleostei</taxon>
        <taxon>Notacanthiformes</taxon>
        <taxon>Halosauridae</taxon>
        <taxon>Aldrovandia</taxon>
    </lineage>
</organism>
<evidence type="ECO:0000313" key="2">
    <source>
        <dbReference type="Proteomes" id="UP001221898"/>
    </source>
</evidence>
<protein>
    <submittedName>
        <fullName evidence="1">Uncharacterized protein</fullName>
    </submittedName>
</protein>
<sequence>DENYHGIVQYACRWWTLCCSFTTWPFVLLELRQLQPPSALSEGCSGHLRALLQRLPVHNPALLTASSRAAQAPVAGLKV</sequence>
<comment type="caution">
    <text evidence="1">The sequence shown here is derived from an EMBL/GenBank/DDBJ whole genome shotgun (WGS) entry which is preliminary data.</text>
</comment>